<evidence type="ECO:0000313" key="2">
    <source>
        <dbReference type="Proteomes" id="UP000598196"/>
    </source>
</evidence>
<reference evidence="1 2" key="1">
    <citation type="journal article" date="2014" name="Int. J. Syst. Evol. Microbiol.">
        <title>Complete genome sequence of Corynebacterium casei LMG S-19264T (=DSM 44701T), isolated from a smear-ripened cheese.</title>
        <authorList>
            <consortium name="US DOE Joint Genome Institute (JGI-PGF)"/>
            <person name="Walter F."/>
            <person name="Albersmeier A."/>
            <person name="Kalinowski J."/>
            <person name="Ruckert C."/>
        </authorList>
    </citation>
    <scope>NUCLEOTIDE SEQUENCE [LARGE SCALE GENOMIC DNA]</scope>
    <source>
        <strain evidence="1 2">CGMCC 1.7029</strain>
    </source>
</reference>
<dbReference type="RefSeq" id="WP_170246200.1">
    <property type="nucleotide sequence ID" value="NZ_BMLP01000001.1"/>
</dbReference>
<comment type="caution">
    <text evidence="1">The sequence shown here is derived from an EMBL/GenBank/DDBJ whole genome shotgun (WGS) entry which is preliminary data.</text>
</comment>
<dbReference type="AlphaFoldDB" id="A0A917YI38"/>
<protein>
    <submittedName>
        <fullName evidence="1">Uncharacterized protein</fullName>
    </submittedName>
</protein>
<dbReference type="EMBL" id="BMLP01000001">
    <property type="protein sequence ID" value="GGO25433.1"/>
    <property type="molecule type" value="Genomic_DNA"/>
</dbReference>
<keyword evidence="2" id="KW-1185">Reference proteome</keyword>
<gene>
    <name evidence="1" type="ORF">GCM10010991_05050</name>
</gene>
<name>A0A917YI38_9RHOB</name>
<accession>A0A917YI38</accession>
<proteinExistence type="predicted"/>
<sequence>MTSLFNRIKEARSKRAQYLKTRDEIARMPLDVALDLDIYRGDAERIAFDAVYGRA</sequence>
<organism evidence="1 2">
    <name type="scientific">Gemmobacter aquaticus</name>
    <dbReference type="NCBI Taxonomy" id="490185"/>
    <lineage>
        <taxon>Bacteria</taxon>
        <taxon>Pseudomonadati</taxon>
        <taxon>Pseudomonadota</taxon>
        <taxon>Alphaproteobacteria</taxon>
        <taxon>Rhodobacterales</taxon>
        <taxon>Paracoccaceae</taxon>
        <taxon>Gemmobacter</taxon>
    </lineage>
</organism>
<evidence type="ECO:0000313" key="1">
    <source>
        <dbReference type="EMBL" id="GGO25433.1"/>
    </source>
</evidence>
<dbReference type="Proteomes" id="UP000598196">
    <property type="component" value="Unassembled WGS sequence"/>
</dbReference>